<accession>A0A0E9ND13</accession>
<dbReference type="PANTHER" id="PTHR24006">
    <property type="entry name" value="UBIQUITIN CARBOXYL-TERMINAL HYDROLASE"/>
    <property type="match status" value="1"/>
</dbReference>
<dbReference type="PANTHER" id="PTHR24006:SF904">
    <property type="entry name" value="UBIQUITIN CARBOXYL-TERMINAL HYDROLASE 16"/>
    <property type="match status" value="1"/>
</dbReference>
<dbReference type="InterPro" id="IPR050164">
    <property type="entry name" value="Peptidase_C19"/>
</dbReference>
<dbReference type="PROSITE" id="PS50235">
    <property type="entry name" value="USP_3"/>
    <property type="match status" value="1"/>
</dbReference>
<reference evidence="2 3" key="1">
    <citation type="journal article" date="2011" name="J. Gen. Appl. Microbiol.">
        <title>Draft genome sequencing of the enigmatic yeast Saitoella complicata.</title>
        <authorList>
            <person name="Nishida H."/>
            <person name="Hamamoto M."/>
            <person name="Sugiyama J."/>
        </authorList>
    </citation>
    <scope>NUCLEOTIDE SEQUENCE [LARGE SCALE GENOMIC DNA]</scope>
    <source>
        <strain evidence="2 3">NRRL Y-17804</strain>
    </source>
</reference>
<reference evidence="2 3" key="2">
    <citation type="journal article" date="2014" name="J. Gen. Appl. Microbiol.">
        <title>The early diverging ascomycetous budding yeast Saitoella complicata has three histone deacetylases belonging to the Clr6, Hos2, and Rpd3 lineages.</title>
        <authorList>
            <person name="Nishida H."/>
            <person name="Matsumoto T."/>
            <person name="Kondo S."/>
            <person name="Hamamoto M."/>
            <person name="Yoshikawa H."/>
        </authorList>
    </citation>
    <scope>NUCLEOTIDE SEQUENCE [LARGE SCALE GENOMIC DNA]</scope>
    <source>
        <strain evidence="2 3">NRRL Y-17804</strain>
    </source>
</reference>
<dbReference type="Gene3D" id="3.90.70.10">
    <property type="entry name" value="Cysteine proteinases"/>
    <property type="match status" value="1"/>
</dbReference>
<dbReference type="PROSITE" id="PS00973">
    <property type="entry name" value="USP_2"/>
    <property type="match status" value="1"/>
</dbReference>
<dbReference type="Proteomes" id="UP000033140">
    <property type="component" value="Unassembled WGS sequence"/>
</dbReference>
<organism evidence="2 3">
    <name type="scientific">Saitoella complicata (strain BCRC 22490 / CBS 7301 / JCM 7358 / NBRC 10748 / NRRL Y-17804)</name>
    <dbReference type="NCBI Taxonomy" id="698492"/>
    <lineage>
        <taxon>Eukaryota</taxon>
        <taxon>Fungi</taxon>
        <taxon>Dikarya</taxon>
        <taxon>Ascomycota</taxon>
        <taxon>Taphrinomycotina</taxon>
        <taxon>Taphrinomycotina incertae sedis</taxon>
        <taxon>Saitoella</taxon>
    </lineage>
</organism>
<evidence type="ECO:0000259" key="1">
    <source>
        <dbReference type="PROSITE" id="PS50235"/>
    </source>
</evidence>
<dbReference type="InterPro" id="IPR001394">
    <property type="entry name" value="Peptidase_C19_UCH"/>
</dbReference>
<dbReference type="GO" id="GO:0016579">
    <property type="term" value="P:protein deubiquitination"/>
    <property type="evidence" value="ECO:0007669"/>
    <property type="project" value="InterPro"/>
</dbReference>
<protein>
    <recommendedName>
        <fullName evidence="1">USP domain-containing protein</fullName>
    </recommendedName>
</protein>
<dbReference type="GO" id="GO:0005634">
    <property type="term" value="C:nucleus"/>
    <property type="evidence" value="ECO:0007669"/>
    <property type="project" value="TreeGrafter"/>
</dbReference>
<proteinExistence type="predicted"/>
<dbReference type="GO" id="GO:0004843">
    <property type="term" value="F:cysteine-type deubiquitinase activity"/>
    <property type="evidence" value="ECO:0007669"/>
    <property type="project" value="InterPro"/>
</dbReference>
<dbReference type="AlphaFoldDB" id="A0A0E9ND13"/>
<reference evidence="2 3" key="3">
    <citation type="journal article" date="2015" name="Genome Announc.">
        <title>Draft Genome Sequence of the Archiascomycetous Yeast Saitoella complicata.</title>
        <authorList>
            <person name="Yamauchi K."/>
            <person name="Kondo S."/>
            <person name="Hamamoto M."/>
            <person name="Takahashi Y."/>
            <person name="Ogura Y."/>
            <person name="Hayashi T."/>
            <person name="Nishida H."/>
        </authorList>
    </citation>
    <scope>NUCLEOTIDE SEQUENCE [LARGE SCALE GENOMIC DNA]</scope>
    <source>
        <strain evidence="2 3">NRRL Y-17804</strain>
    </source>
</reference>
<dbReference type="InterPro" id="IPR028889">
    <property type="entry name" value="USP"/>
</dbReference>
<dbReference type="InterPro" id="IPR018200">
    <property type="entry name" value="USP_CS"/>
</dbReference>
<dbReference type="Pfam" id="PF00443">
    <property type="entry name" value="UCH"/>
    <property type="match status" value="1"/>
</dbReference>
<gene>
    <name evidence="2" type="ORF">G7K_1892-t1</name>
</gene>
<dbReference type="SUPFAM" id="SSF54001">
    <property type="entry name" value="Cysteine proteinases"/>
    <property type="match status" value="1"/>
</dbReference>
<dbReference type="EMBL" id="BACD03000010">
    <property type="protein sequence ID" value="GAO47693.1"/>
    <property type="molecule type" value="Genomic_DNA"/>
</dbReference>
<dbReference type="STRING" id="698492.A0A0E9ND13"/>
<name>A0A0E9ND13_SAICN</name>
<sequence length="478" mass="54052">MHLNFGPEERLYLQRAAYGTAALAGAYVILPALLTKGGRGGSGGVEGEGVWVHGLYNPMNDCFINSVVQCLAGLPSLRLYLRKVLETPTQPERRRLTAALLELLTLLNTPLRRRQSSSARSFVTILGDIHNSTISRNQQDAQEFLNLITETLLTEWSAPLLTAPRFYLPSPTARSFTDAPRGLLHWLRSRDSNILFGVKDLSHTCRRCKHTTKTREEAFTQLSLPVPTTYDASLEECLRGVWADEPIEGYSCTHCALLSAYHTLLRTVKGTSTPSAYHTAQLEALREAAGRQMDEFEEEGVREKFRLRRVESVIDRHTRLLRAPGVLVVHLNRSVYLPNGDTARNPCHVSFCEKLSVGGVKYRLRSLITHTGSHSFGHFIAWRRVEGDEKQWWRMSDEDVKRVGWGEKVRERARLEFPHDDGEILRVSSIAVCPIGYCLPFGYVQQRILPSLRYIPFAPDQNEHPAHFQKWGRGQTGL</sequence>
<evidence type="ECO:0000313" key="3">
    <source>
        <dbReference type="Proteomes" id="UP000033140"/>
    </source>
</evidence>
<feature type="domain" description="USP" evidence="1">
    <location>
        <begin position="53"/>
        <end position="421"/>
    </location>
</feature>
<keyword evidence="3" id="KW-1185">Reference proteome</keyword>
<dbReference type="CDD" id="cd02662">
    <property type="entry name" value="Peptidase_C19F"/>
    <property type="match status" value="1"/>
</dbReference>
<comment type="caution">
    <text evidence="2">The sequence shown here is derived from an EMBL/GenBank/DDBJ whole genome shotgun (WGS) entry which is preliminary data.</text>
</comment>
<dbReference type="GO" id="GO:0005829">
    <property type="term" value="C:cytosol"/>
    <property type="evidence" value="ECO:0007669"/>
    <property type="project" value="TreeGrafter"/>
</dbReference>
<dbReference type="InterPro" id="IPR038765">
    <property type="entry name" value="Papain-like_cys_pep_sf"/>
</dbReference>
<evidence type="ECO:0000313" key="2">
    <source>
        <dbReference type="EMBL" id="GAO47693.1"/>
    </source>
</evidence>